<comment type="caution">
    <text evidence="2">The sequence shown here is derived from an EMBL/GenBank/DDBJ whole genome shotgun (WGS) entry which is preliminary data.</text>
</comment>
<evidence type="ECO:0000259" key="1">
    <source>
        <dbReference type="PROSITE" id="PS50097"/>
    </source>
</evidence>
<dbReference type="InterPro" id="IPR011333">
    <property type="entry name" value="SKP1/BTB/POZ_sf"/>
</dbReference>
<keyword evidence="3" id="KW-1185">Reference proteome</keyword>
<dbReference type="SUPFAM" id="SSF54695">
    <property type="entry name" value="POZ domain"/>
    <property type="match status" value="1"/>
</dbReference>
<gene>
    <name evidence="2" type="ORF">HK099_000721</name>
</gene>
<evidence type="ECO:0000313" key="3">
    <source>
        <dbReference type="Proteomes" id="UP001211065"/>
    </source>
</evidence>
<dbReference type="EMBL" id="JADGJW010000118">
    <property type="protein sequence ID" value="KAJ3223765.1"/>
    <property type="molecule type" value="Genomic_DNA"/>
</dbReference>
<reference evidence="2" key="1">
    <citation type="submission" date="2020-05" db="EMBL/GenBank/DDBJ databases">
        <title>Phylogenomic resolution of chytrid fungi.</title>
        <authorList>
            <person name="Stajich J.E."/>
            <person name="Amses K."/>
            <person name="Simmons R."/>
            <person name="Seto K."/>
            <person name="Myers J."/>
            <person name="Bonds A."/>
            <person name="Quandt C.A."/>
            <person name="Barry K."/>
            <person name="Liu P."/>
            <person name="Grigoriev I."/>
            <person name="Longcore J.E."/>
            <person name="James T.Y."/>
        </authorList>
    </citation>
    <scope>NUCLEOTIDE SEQUENCE</scope>
    <source>
        <strain evidence="2">JEL0476</strain>
    </source>
</reference>
<feature type="domain" description="BTB" evidence="1">
    <location>
        <begin position="131"/>
        <end position="203"/>
    </location>
</feature>
<dbReference type="AlphaFoldDB" id="A0AAD5XZY4"/>
<feature type="domain" description="BTB" evidence="1">
    <location>
        <begin position="31"/>
        <end position="97"/>
    </location>
</feature>
<protein>
    <recommendedName>
        <fullName evidence="1">BTB domain-containing protein</fullName>
    </recommendedName>
</protein>
<dbReference type="Gene3D" id="3.30.710.10">
    <property type="entry name" value="Potassium Channel Kv1.1, Chain A"/>
    <property type="match status" value="1"/>
</dbReference>
<dbReference type="Proteomes" id="UP001211065">
    <property type="component" value="Unassembled WGS sequence"/>
</dbReference>
<proteinExistence type="predicted"/>
<dbReference type="InterPro" id="IPR000210">
    <property type="entry name" value="BTB/POZ_dom"/>
</dbReference>
<dbReference type="PROSITE" id="PS50097">
    <property type="entry name" value="BTB"/>
    <property type="match status" value="2"/>
</dbReference>
<organism evidence="2 3">
    <name type="scientific">Clydaea vesicula</name>
    <dbReference type="NCBI Taxonomy" id="447962"/>
    <lineage>
        <taxon>Eukaryota</taxon>
        <taxon>Fungi</taxon>
        <taxon>Fungi incertae sedis</taxon>
        <taxon>Chytridiomycota</taxon>
        <taxon>Chytridiomycota incertae sedis</taxon>
        <taxon>Chytridiomycetes</taxon>
        <taxon>Lobulomycetales</taxon>
        <taxon>Lobulomycetaceae</taxon>
        <taxon>Clydaea</taxon>
    </lineage>
</organism>
<name>A0AAD5XZY4_9FUNG</name>
<evidence type="ECO:0000313" key="2">
    <source>
        <dbReference type="EMBL" id="KAJ3223765.1"/>
    </source>
</evidence>
<sequence length="416" mass="49308">MNTIKHLQRLNFQTKPENKIDFHLHQCRLFTDIVFESKNEKFFLHKCQLFAFASIVKFLNIICTKINEAEYLVKDDYSTNFKKAIQTIYSNTITLEQKLKILNETFHLHLLILQEDLDLEARFEFQMNDYTDCLIVTGGVNQYISVNKFYLSQYPFFRILFTSNFGDSTTNKFNFTNEFKDDELNLKNLFLNFTFKGEINPTLLSNTKVKTLIQFYKLGNFLGSDEICYFINWYFYNIFCLCSHCIRNSLKILKFLHHNTLIDSRQNNFFDLKNIYMKILTKKIRLSAILENKTFISEISSYKGSFFSLELKNKKDGEKNFVALLYIIERQDKELRIDIGSLLFDLIFFELNSLTPGNIIKRYIAISRVKCENKGWQASIQFVLRGEMEFLIVNNFEFIYSSALDFKLQLLDHGFE</sequence>
<accession>A0AAD5XZY4</accession>